<feature type="binding site" evidence="5">
    <location>
        <position position="350"/>
    </location>
    <ligand>
        <name>Fe cation</name>
        <dbReference type="ChEBI" id="CHEBI:24875"/>
        <note>catalytic</note>
    </ligand>
</feature>
<dbReference type="GO" id="GO:0046872">
    <property type="term" value="F:metal ion binding"/>
    <property type="evidence" value="ECO:0007669"/>
    <property type="project" value="UniProtKB-KW"/>
</dbReference>
<evidence type="ECO:0000256" key="6">
    <source>
        <dbReference type="SAM" id="MobiDB-lite"/>
    </source>
</evidence>
<organism evidence="7 8">
    <name type="scientific">Acanthaster planci</name>
    <name type="common">Crown-of-thorns starfish</name>
    <dbReference type="NCBI Taxonomy" id="133434"/>
    <lineage>
        <taxon>Eukaryota</taxon>
        <taxon>Metazoa</taxon>
        <taxon>Echinodermata</taxon>
        <taxon>Eleutherozoa</taxon>
        <taxon>Asterozoa</taxon>
        <taxon>Asteroidea</taxon>
        <taxon>Valvatacea</taxon>
        <taxon>Valvatida</taxon>
        <taxon>Acanthasteridae</taxon>
        <taxon>Acanthaster</taxon>
    </lineage>
</organism>
<evidence type="ECO:0000256" key="4">
    <source>
        <dbReference type="ARBA" id="ARBA00023004"/>
    </source>
</evidence>
<evidence type="ECO:0000313" key="8">
    <source>
        <dbReference type="RefSeq" id="XP_022104782.1"/>
    </source>
</evidence>
<comment type="similarity">
    <text evidence="1">Belongs to the carotenoid oxygenase family.</text>
</comment>
<dbReference type="GO" id="GO:0042574">
    <property type="term" value="P:retinal metabolic process"/>
    <property type="evidence" value="ECO:0007669"/>
    <property type="project" value="TreeGrafter"/>
</dbReference>
<proteinExistence type="inferred from homology"/>
<feature type="binding site" evidence="5">
    <location>
        <position position="220"/>
    </location>
    <ligand>
        <name>Fe cation</name>
        <dbReference type="ChEBI" id="CHEBI:24875"/>
        <note>catalytic</note>
    </ligand>
</feature>
<protein>
    <submittedName>
        <fullName evidence="8">Beta,beta-carotene 9',10'-oxygenase-like isoform X1</fullName>
    </submittedName>
</protein>
<keyword evidence="7" id="KW-1185">Reference proteome</keyword>
<dbReference type="Pfam" id="PF03055">
    <property type="entry name" value="RPE65"/>
    <property type="match status" value="1"/>
</dbReference>
<dbReference type="OrthoDB" id="407010at2759"/>
<feature type="region of interest" description="Disordered" evidence="6">
    <location>
        <begin position="25"/>
        <end position="46"/>
    </location>
</feature>
<evidence type="ECO:0000256" key="1">
    <source>
        <dbReference type="ARBA" id="ARBA00006787"/>
    </source>
</evidence>
<reference evidence="8" key="1">
    <citation type="submission" date="2025-08" db="UniProtKB">
        <authorList>
            <consortium name="RefSeq"/>
        </authorList>
    </citation>
    <scope>IDENTIFICATION</scope>
</reference>
<gene>
    <name evidence="8" type="primary">LOC110986847</name>
</gene>
<dbReference type="KEGG" id="aplc:110986847"/>
<keyword evidence="4 5" id="KW-0408">Iron</keyword>
<dbReference type="GO" id="GO:0016121">
    <property type="term" value="P:carotene catabolic process"/>
    <property type="evidence" value="ECO:0007669"/>
    <property type="project" value="TreeGrafter"/>
</dbReference>
<evidence type="ECO:0000256" key="3">
    <source>
        <dbReference type="ARBA" id="ARBA00023002"/>
    </source>
</evidence>
<dbReference type="PANTHER" id="PTHR10543">
    <property type="entry name" value="BETA-CAROTENE DIOXYGENASE"/>
    <property type="match status" value="1"/>
</dbReference>
<dbReference type="GO" id="GO:0003834">
    <property type="term" value="F:beta-carotene 15,15'-dioxygenase activity"/>
    <property type="evidence" value="ECO:0007669"/>
    <property type="project" value="TreeGrafter"/>
</dbReference>
<dbReference type="InterPro" id="IPR004294">
    <property type="entry name" value="Carotenoid_Oase"/>
</dbReference>
<dbReference type="Proteomes" id="UP000694845">
    <property type="component" value="Unplaced"/>
</dbReference>
<dbReference type="AlphaFoldDB" id="A0A8B7ZIE1"/>
<evidence type="ECO:0000313" key="7">
    <source>
        <dbReference type="Proteomes" id="UP000694845"/>
    </source>
</evidence>
<sequence>MQGDHCSRSPVALGNSASFTGLFSSESGDMMASEDSDDAKPWTPRDGETGFPGLFRSFSREQVEPLQANIKGKVPEWVDGSLLRNGPGKFDVGPDTYEHWFDGLAVLLRYNIHKGMVTYQSRFLRSDSYIKAMEQNRIVMSEFGTVAQPDPCQSYLGRFLSRFVPRTFTDNCNINWAQYGDEFYAVTDGTLMRKVNPNSLETLHKVDISDRIAVHSTSSHPHTAKDGTVYGLGSRFSYRSSYNIIKIPPHDQDVKGDPLSNASILCSIPASGTYPTFYHSFAMTDNYFVFVEQSAVINLLKVLYAQLFFKSYIIGMEFHDERPTRFHVVKRYSGELLPQIYTSIPFLSFHHINAYEEAGHLVIDMCIYEDGSILRDINLKDLRNGVKPAQFGKAKRFVLPVGETIEDYRGGSRPNWLEIFKADVTLKEDGSVYCVPQVIADRNVEFPRMNYELYNGKPYRFFYANGGELNQKLLKVDTKSVTSEEWFEDGCFPSEPIFVRSPDCKSEDDGVVLSSVVDLRKGKHSFLLVLDARDFTEVARAEVEAEVSFGYHGMFLHK</sequence>
<dbReference type="GO" id="GO:0010436">
    <property type="term" value="F:carotenoid dioxygenase activity"/>
    <property type="evidence" value="ECO:0007669"/>
    <property type="project" value="TreeGrafter"/>
</dbReference>
<accession>A0A8B7ZIE1</accession>
<name>A0A8B7ZIE1_ACAPL</name>
<dbReference type="PANTHER" id="PTHR10543:SF24">
    <property type="entry name" value="CAROTENOID ISOMEROOXYGENASE"/>
    <property type="match status" value="1"/>
</dbReference>
<evidence type="ECO:0000256" key="2">
    <source>
        <dbReference type="ARBA" id="ARBA00022723"/>
    </source>
</evidence>
<keyword evidence="2 5" id="KW-0479">Metal-binding</keyword>
<dbReference type="GeneID" id="110986847"/>
<evidence type="ECO:0000256" key="5">
    <source>
        <dbReference type="PIRSR" id="PIRSR604294-1"/>
    </source>
</evidence>
<feature type="binding site" evidence="5">
    <location>
        <position position="279"/>
    </location>
    <ligand>
        <name>Fe cation</name>
        <dbReference type="ChEBI" id="CHEBI:24875"/>
        <note>catalytic</note>
    </ligand>
</feature>
<feature type="binding site" evidence="5">
    <location>
        <position position="552"/>
    </location>
    <ligand>
        <name>Fe cation</name>
        <dbReference type="ChEBI" id="CHEBI:24875"/>
        <note>catalytic</note>
    </ligand>
</feature>
<dbReference type="RefSeq" id="XP_022104782.1">
    <property type="nucleotide sequence ID" value="XM_022249090.1"/>
</dbReference>
<comment type="cofactor">
    <cofactor evidence="5">
        <name>Fe(2+)</name>
        <dbReference type="ChEBI" id="CHEBI:29033"/>
    </cofactor>
    <text evidence="5">Binds 1 Fe(2+) ion per subunit.</text>
</comment>
<keyword evidence="3" id="KW-0560">Oxidoreductase</keyword>